<proteinExistence type="predicted"/>
<gene>
    <name evidence="1" type="ORF">FHU12_0015</name>
    <name evidence="2" type="ORF">FHU12_5362</name>
</gene>
<protein>
    <submittedName>
        <fullName evidence="2">Uncharacterized protein</fullName>
    </submittedName>
</protein>
<evidence type="ECO:0000313" key="1">
    <source>
        <dbReference type="EMBL" id="TQI82577.1"/>
    </source>
</evidence>
<dbReference type="AlphaFoldDB" id="A0AA46QF55"/>
<organism evidence="2 3">
    <name type="scientific">Serratia marcescens</name>
    <dbReference type="NCBI Taxonomy" id="615"/>
    <lineage>
        <taxon>Bacteria</taxon>
        <taxon>Pseudomonadati</taxon>
        <taxon>Pseudomonadota</taxon>
        <taxon>Gammaproteobacteria</taxon>
        <taxon>Enterobacterales</taxon>
        <taxon>Yersiniaceae</taxon>
        <taxon>Serratia</taxon>
    </lineage>
</organism>
<reference evidence="2 3" key="1">
    <citation type="submission" date="2019-06" db="EMBL/GenBank/DDBJ databases">
        <authorList>
            <person name="Deangelis K."/>
            <person name="Huntemann M."/>
            <person name="Clum A."/>
            <person name="Pillay M."/>
            <person name="Palaniappan K."/>
            <person name="Varghese N."/>
            <person name="Mikhailova N."/>
            <person name="Stamatis D."/>
            <person name="Reddy T."/>
            <person name="Daum C."/>
            <person name="Shapiro N."/>
            <person name="Ivanova N."/>
            <person name="Kyrpides N."/>
            <person name="Woyke T."/>
        </authorList>
    </citation>
    <scope>NUCLEOTIDE SEQUENCE [LARGE SCALE GENOMIC DNA]</scope>
    <source>
        <strain evidence="2 3">106R</strain>
    </source>
</reference>
<dbReference type="EMBL" id="VFMJ01000001">
    <property type="protein sequence ID" value="TQI82577.1"/>
    <property type="molecule type" value="Genomic_DNA"/>
</dbReference>
<comment type="caution">
    <text evidence="2">The sequence shown here is derived from an EMBL/GenBank/DDBJ whole genome shotgun (WGS) entry which is preliminary data.</text>
</comment>
<reference evidence="2 3" key="2">
    <citation type="submission" date="2019-07" db="EMBL/GenBank/DDBJ databases">
        <title>Investigation of anaerobic lignin degradation for improved lignocellulosic biofuels.</title>
        <authorList>
            <person name="Deangelis K.PhD."/>
        </authorList>
    </citation>
    <scope>NUCLEOTIDE SEQUENCE [LARGE SCALE GENOMIC DNA]</scope>
    <source>
        <strain evidence="2 3">106R</strain>
    </source>
</reference>
<name>A0AA46QF55_SERMA</name>
<evidence type="ECO:0000313" key="3">
    <source>
        <dbReference type="Proteomes" id="UP000320710"/>
    </source>
</evidence>
<sequence>MIGLYKYPANFYRAQNMKSQDEIIGMRQLTNFQADHSAFGGFVLLHSSFVDTMSYVCADKATAFADQDVMIRLDVAKALIRELQKRVDYIEAGIENNAVHLVD</sequence>
<dbReference type="Proteomes" id="UP000320710">
    <property type="component" value="Unassembled WGS sequence"/>
</dbReference>
<evidence type="ECO:0000313" key="2">
    <source>
        <dbReference type="EMBL" id="TQI87657.1"/>
    </source>
</evidence>
<dbReference type="EMBL" id="VFMJ01000001">
    <property type="protein sequence ID" value="TQI87657.1"/>
    <property type="molecule type" value="Genomic_DNA"/>
</dbReference>
<accession>A0AA46QF55</accession>